<dbReference type="PRINTS" id="PR00344">
    <property type="entry name" value="BCTRLSENSOR"/>
</dbReference>
<keyword evidence="9" id="KW-0732">Signal</keyword>
<dbReference type="Pfam" id="PF07494">
    <property type="entry name" value="Reg_prop"/>
    <property type="match status" value="5"/>
</dbReference>
<reference evidence="13" key="1">
    <citation type="submission" date="2019-10" db="EMBL/GenBank/DDBJ databases">
        <title>Muricauda hadale sp. nov., a piezophilic bacterium isolated from hadopelagic water of the Mariana Trench.</title>
        <authorList>
            <person name="Wei Y."/>
        </authorList>
    </citation>
    <scope>NUCLEOTIDE SEQUENCE [LARGE SCALE GENOMIC DNA]</scope>
    <source>
        <strain evidence="13">MT-229</strain>
    </source>
</reference>
<dbReference type="InterPro" id="IPR003661">
    <property type="entry name" value="HisK_dim/P_dom"/>
</dbReference>
<dbReference type="PANTHER" id="PTHR43547:SF2">
    <property type="entry name" value="HYBRID SIGNAL TRANSDUCTION HISTIDINE KINASE C"/>
    <property type="match status" value="1"/>
</dbReference>
<dbReference type="EC" id="2.7.13.3" evidence="2"/>
<keyword evidence="3 8" id="KW-0597">Phosphoprotein</keyword>
<dbReference type="GO" id="GO:0003700">
    <property type="term" value="F:DNA-binding transcription factor activity"/>
    <property type="evidence" value="ECO:0007669"/>
    <property type="project" value="InterPro"/>
</dbReference>
<evidence type="ECO:0000256" key="2">
    <source>
        <dbReference type="ARBA" id="ARBA00012438"/>
    </source>
</evidence>
<dbReference type="FunFam" id="1.10.287.130:FF:000045">
    <property type="entry name" value="Two-component system sensor histidine kinase/response regulator"/>
    <property type="match status" value="1"/>
</dbReference>
<dbReference type="InterPro" id="IPR009057">
    <property type="entry name" value="Homeodomain-like_sf"/>
</dbReference>
<gene>
    <name evidence="13" type="ORF">FOT42_004210</name>
</gene>
<dbReference type="FunFam" id="3.30.565.10:FF:000006">
    <property type="entry name" value="Sensor histidine kinase WalK"/>
    <property type="match status" value="1"/>
</dbReference>
<dbReference type="InterPro" id="IPR013783">
    <property type="entry name" value="Ig-like_fold"/>
</dbReference>
<evidence type="ECO:0000256" key="3">
    <source>
        <dbReference type="ARBA" id="ARBA00022553"/>
    </source>
</evidence>
<comment type="catalytic activity">
    <reaction evidence="1">
        <text>ATP + protein L-histidine = ADP + protein N-phospho-L-histidine.</text>
        <dbReference type="EC" id="2.7.13.3"/>
    </reaction>
</comment>
<feature type="signal peptide" evidence="9">
    <location>
        <begin position="1"/>
        <end position="19"/>
    </location>
</feature>
<dbReference type="InterPro" id="IPR018060">
    <property type="entry name" value="HTH_AraC"/>
</dbReference>
<evidence type="ECO:0000256" key="5">
    <source>
        <dbReference type="ARBA" id="ARBA00022777"/>
    </source>
</evidence>
<sequence>MKRMLSFFLVVFFMDVAFPQDTFDDFTFVNVMKDVSKAGIYTILQDNQGFIWVGTSGSGLYRYDGMDHVSYKNDIRDKTSISSSLVICSYQDAKGRIWIGTDEGLDLYDRERDQFKRIRLFSADGTSSQVSVSSLNEDDRGNMLIGTYGQGLLQMDPATHVVEFVEAKVPGEGELTIHAIQRDSKDRVYVGTDHGLLKLDFHEKALIPVQLGVQSEGIGIGGVIRSMVIDGDDRIWAGTFSQGLYRVNRNSNGLLSGADHFPISQNTFLSMTKLSDGSLLCGTENDGLFHMDPNGSVRRRYLYSKEDEKGILSNSIWALLEDRDGKIWMGYYNKGLSVYDPLFDKFPELESLYNNPNSLQVSSVTSIVEDSSGKLFIGMDGGGIDIYDPDKNHFTHINTRTHGAYSGLTSDYIQTIFLDSHQNLWAGSWDKGLFFLKKGSTHFINYSPNNTNGIFTANTVMSIDEGPNGDIWIGSYRNGLYTYRPGTGDFAHHGDIVGQNGPNGYFIWKILFDNDGDLWMGTTKGLYRVYRSKNGGLSVKGLQEGMQKEYDNPVTANHILSLYQTEDDILWIGTKGAGICRYDKTSDTFVWYNTYKGQKQENVCGIIGDDRGNIWLGGNSGITKMELGTGKFTDYSINDGLLSNDYNMNSTFRDNKGYIYFGGYQGIDYFDPEEIIKNTDRPSLYLKDLKLFNQKVTPLEKGSPLARVISESDSIVLNNKQSVFTIEYAGISYTRPEKNNYAYYLEGYEKTWNYVGNAKSATYTNLAPGNYVFKLKASNNDGVWSESPLTLAIKVLPPWWKSSWAIILYVILLLSALYLLNWLTNIRIQERQMVSNEREKRLQEAELNERKFQFFTNISHEFRTPLTLIANPLKDILKDTALQLPEDVREKHRTIYRNTNRLSRLVDELLDFRKLEINKVEIRASKLCLGDFMVRVTDHFKEEARSRGIQMDITTQCQVIELWADSDMLEKIAFNILSNAFKVTPDGGSINIEMYRYEEPVLLPLVDSVVPVQAVEFSISDTGPGLHEDQLEKIFERFYQVQNLNNTYYGGTGIGLEVVESFVKLHKGKVTVDSRLGEGTTFRVILPAGNAHFTEQEILQDPTIHKEAMNQYDNVQTAIVPSDKVGQTACPHTLLIVEDNAELRNYLFKELSAHYRTRVAKNGKEGLMLAKQLLPDVILTDVIMPEMDGYELCRRIKGDMRTSHIPVLMLTAKSLTDDHIQGIEQGADEYLVKPFDMRLLQSRLSQLITTRQLIFNKYFGELGTKVEFGHTDPVDKEFIEKILEHIHANIGDPLLGVESLASELKLSRSQLYRKIKTLSGMTASEFIRSVRLKVAKQILENGGETNIGELSYRVGFSSPSYFTKCFKHHFGVIPTQLAALKNSPEIS</sequence>
<dbReference type="Pfam" id="PF02518">
    <property type="entry name" value="HATPase_c"/>
    <property type="match status" value="1"/>
</dbReference>
<dbReference type="InterPro" id="IPR011006">
    <property type="entry name" value="CheY-like_superfamily"/>
</dbReference>
<dbReference type="InterPro" id="IPR015943">
    <property type="entry name" value="WD40/YVTN_repeat-like_dom_sf"/>
</dbReference>
<dbReference type="SUPFAM" id="SSF55874">
    <property type="entry name" value="ATPase domain of HSP90 chaperone/DNA topoisomerase II/histidine kinase"/>
    <property type="match status" value="1"/>
</dbReference>
<dbReference type="PROSITE" id="PS50110">
    <property type="entry name" value="RESPONSE_REGULATORY"/>
    <property type="match status" value="1"/>
</dbReference>
<dbReference type="GO" id="GO:0000155">
    <property type="term" value="F:phosphorelay sensor kinase activity"/>
    <property type="evidence" value="ECO:0007669"/>
    <property type="project" value="InterPro"/>
</dbReference>
<dbReference type="OrthoDB" id="1522078at2"/>
<evidence type="ECO:0000313" key="14">
    <source>
        <dbReference type="Proteomes" id="UP000319204"/>
    </source>
</evidence>
<evidence type="ECO:0000313" key="13">
    <source>
        <dbReference type="EMBL" id="KAB5490639.1"/>
    </source>
</evidence>
<dbReference type="Pfam" id="PF00072">
    <property type="entry name" value="Response_reg"/>
    <property type="match status" value="1"/>
</dbReference>
<protein>
    <recommendedName>
        <fullName evidence="2">histidine kinase</fullName>
        <ecNumber evidence="2">2.7.13.3</ecNumber>
    </recommendedName>
</protein>
<dbReference type="SMART" id="SM00342">
    <property type="entry name" value="HTH_ARAC"/>
    <property type="match status" value="1"/>
</dbReference>
<dbReference type="InterPro" id="IPR036890">
    <property type="entry name" value="HATPase_C_sf"/>
</dbReference>
<dbReference type="PROSITE" id="PS50109">
    <property type="entry name" value="HIS_KIN"/>
    <property type="match status" value="1"/>
</dbReference>
<dbReference type="Pfam" id="PF07495">
    <property type="entry name" value="Y_Y_Y"/>
    <property type="match status" value="1"/>
</dbReference>
<dbReference type="InterPro" id="IPR004358">
    <property type="entry name" value="Sig_transdc_His_kin-like_C"/>
</dbReference>
<dbReference type="CDD" id="cd00075">
    <property type="entry name" value="HATPase"/>
    <property type="match status" value="1"/>
</dbReference>
<keyword evidence="7" id="KW-0804">Transcription</keyword>
<evidence type="ECO:0000256" key="7">
    <source>
        <dbReference type="ARBA" id="ARBA00023163"/>
    </source>
</evidence>
<feature type="domain" description="Histidine kinase" evidence="11">
    <location>
        <begin position="857"/>
        <end position="1090"/>
    </location>
</feature>
<evidence type="ECO:0000256" key="1">
    <source>
        <dbReference type="ARBA" id="ARBA00000085"/>
    </source>
</evidence>
<evidence type="ECO:0000256" key="9">
    <source>
        <dbReference type="SAM" id="SignalP"/>
    </source>
</evidence>
<dbReference type="PROSITE" id="PS01124">
    <property type="entry name" value="HTH_ARAC_FAMILY_2"/>
    <property type="match status" value="1"/>
</dbReference>
<dbReference type="SUPFAM" id="SSF52172">
    <property type="entry name" value="CheY-like"/>
    <property type="match status" value="1"/>
</dbReference>
<dbReference type="Gene3D" id="1.10.10.60">
    <property type="entry name" value="Homeodomain-like"/>
    <property type="match status" value="2"/>
</dbReference>
<evidence type="ECO:0000259" key="11">
    <source>
        <dbReference type="PROSITE" id="PS50109"/>
    </source>
</evidence>
<evidence type="ECO:0000259" key="10">
    <source>
        <dbReference type="PROSITE" id="PS01124"/>
    </source>
</evidence>
<dbReference type="InterPro" id="IPR003594">
    <property type="entry name" value="HATPase_dom"/>
</dbReference>
<feature type="chain" id="PRO_5024375899" description="histidine kinase" evidence="9">
    <location>
        <begin position="20"/>
        <end position="1387"/>
    </location>
</feature>
<feature type="domain" description="HTH araC/xylS-type" evidence="10">
    <location>
        <begin position="1280"/>
        <end position="1380"/>
    </location>
</feature>
<dbReference type="Gene3D" id="1.10.287.130">
    <property type="match status" value="1"/>
</dbReference>
<name>A0A5N5IV76_9FLAO</name>
<dbReference type="SMART" id="SM00388">
    <property type="entry name" value="HisKA"/>
    <property type="match status" value="1"/>
</dbReference>
<dbReference type="PANTHER" id="PTHR43547">
    <property type="entry name" value="TWO-COMPONENT HISTIDINE KINASE"/>
    <property type="match status" value="1"/>
</dbReference>
<evidence type="ECO:0000259" key="12">
    <source>
        <dbReference type="PROSITE" id="PS50110"/>
    </source>
</evidence>
<dbReference type="SMART" id="SM00387">
    <property type="entry name" value="HATPase_c"/>
    <property type="match status" value="1"/>
</dbReference>
<dbReference type="Gene3D" id="3.40.50.2300">
    <property type="match status" value="1"/>
</dbReference>
<keyword evidence="14" id="KW-1185">Reference proteome</keyword>
<dbReference type="RefSeq" id="WP_151889336.1">
    <property type="nucleotide sequence ID" value="NZ_VNIK02000002.1"/>
</dbReference>
<dbReference type="SUPFAM" id="SSF46689">
    <property type="entry name" value="Homeodomain-like"/>
    <property type="match status" value="1"/>
</dbReference>
<dbReference type="SUPFAM" id="SSF63829">
    <property type="entry name" value="Calcium-dependent phosphotriesterase"/>
    <property type="match status" value="3"/>
</dbReference>
<dbReference type="SMART" id="SM00448">
    <property type="entry name" value="REC"/>
    <property type="match status" value="1"/>
</dbReference>
<dbReference type="EMBL" id="VNIK02000002">
    <property type="protein sequence ID" value="KAB5490639.1"/>
    <property type="molecule type" value="Genomic_DNA"/>
</dbReference>
<dbReference type="Gene3D" id="2.130.10.10">
    <property type="entry name" value="YVTN repeat-like/Quinoprotein amine dehydrogenase"/>
    <property type="match status" value="3"/>
</dbReference>
<dbReference type="Pfam" id="PF00512">
    <property type="entry name" value="HisKA"/>
    <property type="match status" value="1"/>
</dbReference>
<dbReference type="GO" id="GO:0043565">
    <property type="term" value="F:sequence-specific DNA binding"/>
    <property type="evidence" value="ECO:0007669"/>
    <property type="project" value="InterPro"/>
</dbReference>
<evidence type="ECO:0000256" key="6">
    <source>
        <dbReference type="ARBA" id="ARBA00023015"/>
    </source>
</evidence>
<evidence type="ECO:0000256" key="8">
    <source>
        <dbReference type="PROSITE-ProRule" id="PRU00169"/>
    </source>
</evidence>
<comment type="caution">
    <text evidence="13">The sequence shown here is derived from an EMBL/GenBank/DDBJ whole genome shotgun (WGS) entry which is preliminary data.</text>
</comment>
<dbReference type="FunFam" id="2.60.40.10:FF:000791">
    <property type="entry name" value="Two-component system sensor histidine kinase/response regulator"/>
    <property type="match status" value="1"/>
</dbReference>
<keyword evidence="5" id="KW-0418">Kinase</keyword>
<accession>A0A5N5IV76</accession>
<feature type="domain" description="Response regulatory" evidence="12">
    <location>
        <begin position="1133"/>
        <end position="1248"/>
    </location>
</feature>
<dbReference type="InterPro" id="IPR005467">
    <property type="entry name" value="His_kinase_dom"/>
</dbReference>
<evidence type="ECO:0000256" key="4">
    <source>
        <dbReference type="ARBA" id="ARBA00022679"/>
    </source>
</evidence>
<dbReference type="Gene3D" id="3.30.565.10">
    <property type="entry name" value="Histidine kinase-like ATPase, C-terminal domain"/>
    <property type="match status" value="1"/>
</dbReference>
<dbReference type="CDD" id="cd00082">
    <property type="entry name" value="HisKA"/>
    <property type="match status" value="1"/>
</dbReference>
<keyword evidence="6" id="KW-0805">Transcription regulation</keyword>
<dbReference type="InterPro" id="IPR011123">
    <property type="entry name" value="Y_Y_Y"/>
</dbReference>
<dbReference type="InterPro" id="IPR011110">
    <property type="entry name" value="Reg_prop"/>
</dbReference>
<dbReference type="Proteomes" id="UP000319204">
    <property type="component" value="Unassembled WGS sequence"/>
</dbReference>
<dbReference type="InterPro" id="IPR036097">
    <property type="entry name" value="HisK_dim/P_sf"/>
</dbReference>
<dbReference type="InterPro" id="IPR001789">
    <property type="entry name" value="Sig_transdc_resp-reg_receiver"/>
</dbReference>
<organism evidence="13 14">
    <name type="scientific">Flagellimonas hadalis</name>
    <dbReference type="NCBI Taxonomy" id="2597517"/>
    <lineage>
        <taxon>Bacteria</taxon>
        <taxon>Pseudomonadati</taxon>
        <taxon>Bacteroidota</taxon>
        <taxon>Flavobacteriia</taxon>
        <taxon>Flavobacteriales</taxon>
        <taxon>Flavobacteriaceae</taxon>
        <taxon>Flagellimonas</taxon>
    </lineage>
</organism>
<dbReference type="Pfam" id="PF12833">
    <property type="entry name" value="HTH_18"/>
    <property type="match status" value="1"/>
</dbReference>
<proteinExistence type="predicted"/>
<dbReference type="Gene3D" id="2.60.40.10">
    <property type="entry name" value="Immunoglobulins"/>
    <property type="match status" value="1"/>
</dbReference>
<keyword evidence="4" id="KW-0808">Transferase</keyword>
<dbReference type="SUPFAM" id="SSF47384">
    <property type="entry name" value="Homodimeric domain of signal transducing histidine kinase"/>
    <property type="match status" value="1"/>
</dbReference>
<feature type="modified residue" description="4-aspartylphosphate" evidence="8">
    <location>
        <position position="1181"/>
    </location>
</feature>